<dbReference type="GeneID" id="105438919"/>
<dbReference type="PROSITE" id="PS50017">
    <property type="entry name" value="DEATH_DOMAIN"/>
    <property type="match status" value="1"/>
</dbReference>
<protein>
    <recommendedName>
        <fullName evidence="5">NACHT domain-containing protein</fullName>
    </recommendedName>
</protein>
<organism evidence="3 4">
    <name type="scientific">Strongylocentrotus purpuratus</name>
    <name type="common">Purple sea urchin</name>
    <dbReference type="NCBI Taxonomy" id="7668"/>
    <lineage>
        <taxon>Eukaryota</taxon>
        <taxon>Metazoa</taxon>
        <taxon>Echinodermata</taxon>
        <taxon>Eleutherozoa</taxon>
        <taxon>Echinozoa</taxon>
        <taxon>Echinoidea</taxon>
        <taxon>Euechinoidea</taxon>
        <taxon>Echinacea</taxon>
        <taxon>Camarodonta</taxon>
        <taxon>Echinidea</taxon>
        <taxon>Strongylocentrotidae</taxon>
        <taxon>Strongylocentrotus</taxon>
    </lineage>
</organism>
<dbReference type="InterPro" id="IPR027417">
    <property type="entry name" value="P-loop_NTPase"/>
</dbReference>
<evidence type="ECO:0000313" key="3">
    <source>
        <dbReference type="EnsemblMetazoa" id="XP_030843885"/>
    </source>
</evidence>
<feature type="domain" description="NACHT" evidence="2">
    <location>
        <begin position="126"/>
        <end position="244"/>
    </location>
</feature>
<dbReference type="Gene3D" id="3.40.50.300">
    <property type="entry name" value="P-loop containing nucleotide triphosphate hydrolases"/>
    <property type="match status" value="1"/>
</dbReference>
<proteinExistence type="predicted"/>
<evidence type="ECO:0000313" key="4">
    <source>
        <dbReference type="Proteomes" id="UP000007110"/>
    </source>
</evidence>
<dbReference type="InterPro" id="IPR007111">
    <property type="entry name" value="NACHT_NTPase"/>
</dbReference>
<dbReference type="PROSITE" id="PS50837">
    <property type="entry name" value="NACHT"/>
    <property type="match status" value="1"/>
</dbReference>
<sequence length="757" mass="87874">MLRDWRNTKRRVEERPSLAHALREAQLERLADMLLMNSKVPDLQTTSDDLPQNDLLESVVKDIKEYYKRNICIIQADPTNNDVMFEFNHIYTDPTLLEEDRNDITKRNPLPYRNLLKTKINGQLSNRLLVQGGGGAGKTTFCSKIVWDWANDLGFQQFKLVAVIPVRKAKNKTVGDVIKSYLSDNNPFTAVQIDKYILTNQEDVFLVFDGLDELWEKLSDNSHQIVQIILNRLFKFGTVLVTSRQWRAHEIHRITELKKAYAFIYLDGFSPDNVTEYIKKFFNQDAASSQKLIDFINSNDVIADNMAPFPIYIAMLCIMWREYDGERRKAMSKLMTFSQLFDEMVDLLVDHCGSKDDSQTCPTVQELRQMIPNHLKTIGEIAFQGILDRRIEFPEDTFQSCRVSMELGCKVGVLTREKHATPRRDRRKNPCLEISMVHFPHQLFQEFLAAKFLASLYSSDHDRYERIMADILEKKEEFRYLLYFTSAQGSEHGLDIVTRLIAKHKASWLPQIAQSEFNYVRDFSHDYLIDREWRFIVDVAYESQHQSVAKKVGNQFMRSRKTLNITCHWSVHTVFGLLFIKDHLGEVDSLVLAKRCGHTASQDLAEFILSSASLRTMRIGGSMSTFFPLSLLPDFIPMHAVFYSMLVDNVQQCQIQNLTIGFARLYHQPLTSCKLAEFICKMPRLESLELSESELHKDFFSKWASIVSSAKVCHNMPIQRWSWSDIGHLDKTLKPIGTTAGYVFIKLRNHYSFMHRR</sequence>
<evidence type="ECO:0008006" key="5">
    <source>
        <dbReference type="Google" id="ProtNLM"/>
    </source>
</evidence>
<feature type="domain" description="Death" evidence="1">
    <location>
        <begin position="1"/>
        <end position="38"/>
    </location>
</feature>
<reference evidence="3" key="2">
    <citation type="submission" date="2021-01" db="UniProtKB">
        <authorList>
            <consortium name="EnsemblMetazoa"/>
        </authorList>
    </citation>
    <scope>IDENTIFICATION</scope>
</reference>
<reference evidence="4" key="1">
    <citation type="submission" date="2015-02" db="EMBL/GenBank/DDBJ databases">
        <title>Genome sequencing for Strongylocentrotus purpuratus.</title>
        <authorList>
            <person name="Murali S."/>
            <person name="Liu Y."/>
            <person name="Vee V."/>
            <person name="English A."/>
            <person name="Wang M."/>
            <person name="Skinner E."/>
            <person name="Han Y."/>
            <person name="Muzny D.M."/>
            <person name="Worley K.C."/>
            <person name="Gibbs R.A."/>
        </authorList>
    </citation>
    <scope>NUCLEOTIDE SEQUENCE</scope>
</reference>
<dbReference type="PANTHER" id="PTHR24407:SF14">
    <property type="entry name" value="SIR2-LIKE DOMAIN-CONTAINING PROTEIN"/>
    <property type="match status" value="1"/>
</dbReference>
<name>A0A7M7P1S2_STRPU</name>
<dbReference type="KEGG" id="spu:105438919"/>
<dbReference type="RefSeq" id="XP_030843885.1">
    <property type="nucleotide sequence ID" value="XM_030988025.1"/>
</dbReference>
<dbReference type="Proteomes" id="UP000007110">
    <property type="component" value="Unassembled WGS sequence"/>
</dbReference>
<evidence type="ECO:0000259" key="2">
    <source>
        <dbReference type="PROSITE" id="PS50837"/>
    </source>
</evidence>
<dbReference type="EnsemblMetazoa" id="XM_030988025">
    <property type="protein sequence ID" value="XP_030843885"/>
    <property type="gene ID" value="LOC105438919"/>
</dbReference>
<keyword evidence="4" id="KW-1185">Reference proteome</keyword>
<dbReference type="GO" id="GO:0007165">
    <property type="term" value="P:signal transduction"/>
    <property type="evidence" value="ECO:0007669"/>
    <property type="project" value="InterPro"/>
</dbReference>
<dbReference type="InParanoid" id="A0A7M7P1S2"/>
<accession>A0A7M7P1S2</accession>
<dbReference type="PANTHER" id="PTHR24407">
    <property type="entry name" value="PROTEIN KINASE DOMAIN-CONTAINING PROTEIN"/>
    <property type="match status" value="1"/>
</dbReference>
<dbReference type="AlphaFoldDB" id="A0A7M7P1S2"/>
<dbReference type="InterPro" id="IPR000488">
    <property type="entry name" value="Death_dom"/>
</dbReference>
<evidence type="ECO:0000259" key="1">
    <source>
        <dbReference type="PROSITE" id="PS50017"/>
    </source>
</evidence>
<dbReference type="SUPFAM" id="SSF52540">
    <property type="entry name" value="P-loop containing nucleoside triphosphate hydrolases"/>
    <property type="match status" value="1"/>
</dbReference>
<dbReference type="OMA" id="DRYERIM"/>
<dbReference type="OrthoDB" id="120976at2759"/>
<dbReference type="Pfam" id="PF05729">
    <property type="entry name" value="NACHT"/>
    <property type="match status" value="1"/>
</dbReference>